<accession>A0ABS4UB47</accession>
<comment type="caution">
    <text evidence="2">The sequence shown here is derived from an EMBL/GenBank/DDBJ whole genome shotgun (WGS) entry which is preliminary data.</text>
</comment>
<name>A0ABS4UB47_9CORY</name>
<gene>
    <name evidence="2" type="ORF">JOF33_002469</name>
</gene>
<keyword evidence="3" id="KW-1185">Reference proteome</keyword>
<sequence length="48" mass="5011">MSPAVRLGAYALILAVVFVLAYVLAGVFVPEGVVEAWLDSAATNTHAH</sequence>
<keyword evidence="1" id="KW-0472">Membrane</keyword>
<proteinExistence type="predicted"/>
<organism evidence="2 3">
    <name type="scientific">Corynebacterium freneyi</name>
    <dbReference type="NCBI Taxonomy" id="134034"/>
    <lineage>
        <taxon>Bacteria</taxon>
        <taxon>Bacillati</taxon>
        <taxon>Actinomycetota</taxon>
        <taxon>Actinomycetes</taxon>
        <taxon>Mycobacteriales</taxon>
        <taxon>Corynebacteriaceae</taxon>
        <taxon>Corynebacterium</taxon>
    </lineage>
</organism>
<dbReference type="RefSeq" id="WP_168161366.1">
    <property type="nucleotide sequence ID" value="NZ_CP047357.1"/>
</dbReference>
<feature type="transmembrane region" description="Helical" evidence="1">
    <location>
        <begin position="7"/>
        <end position="29"/>
    </location>
</feature>
<dbReference type="Proteomes" id="UP001519305">
    <property type="component" value="Unassembled WGS sequence"/>
</dbReference>
<reference evidence="2 3" key="1">
    <citation type="submission" date="2021-03" db="EMBL/GenBank/DDBJ databases">
        <title>Sequencing the genomes of 1000 actinobacteria strains.</title>
        <authorList>
            <person name="Klenk H.-P."/>
        </authorList>
    </citation>
    <scope>NUCLEOTIDE SEQUENCE [LARGE SCALE GENOMIC DNA]</scope>
    <source>
        <strain evidence="2 3">DSM 44506</strain>
    </source>
</reference>
<protein>
    <submittedName>
        <fullName evidence="2">Uncharacterized protein</fullName>
    </submittedName>
</protein>
<evidence type="ECO:0000313" key="2">
    <source>
        <dbReference type="EMBL" id="MBP2333770.1"/>
    </source>
</evidence>
<keyword evidence="1" id="KW-1133">Transmembrane helix</keyword>
<keyword evidence="1" id="KW-0812">Transmembrane</keyword>
<evidence type="ECO:0000313" key="3">
    <source>
        <dbReference type="Proteomes" id="UP001519305"/>
    </source>
</evidence>
<evidence type="ECO:0000256" key="1">
    <source>
        <dbReference type="SAM" id="Phobius"/>
    </source>
</evidence>
<dbReference type="EMBL" id="JAGINY010000001">
    <property type="protein sequence ID" value="MBP2333770.1"/>
    <property type="molecule type" value="Genomic_DNA"/>
</dbReference>